<accession>A0AAW3YSQ1</accession>
<dbReference type="Proteomes" id="UP001193920">
    <property type="component" value="Unassembled WGS sequence"/>
</dbReference>
<dbReference type="RefSeq" id="WP_038241971.1">
    <property type="nucleotide sequence ID" value="NZ_CAWNPE010000001.1"/>
</dbReference>
<dbReference type="SUPFAM" id="SSF54427">
    <property type="entry name" value="NTF2-like"/>
    <property type="match status" value="1"/>
</dbReference>
<protein>
    <recommendedName>
        <fullName evidence="2">Cytoplasmic protein</fullName>
    </recommendedName>
</protein>
<organism evidence="1">
    <name type="scientific">Xenorhabdus szentirmaii</name>
    <dbReference type="NCBI Taxonomy" id="290112"/>
    <lineage>
        <taxon>Bacteria</taxon>
        <taxon>Pseudomonadati</taxon>
        <taxon>Pseudomonadota</taxon>
        <taxon>Gammaproteobacteria</taxon>
        <taxon>Enterobacterales</taxon>
        <taxon>Morganellaceae</taxon>
        <taxon>Xenorhabdus</taxon>
    </lineage>
</organism>
<name>A0AAW3YSQ1_9GAMM</name>
<reference evidence="1" key="2">
    <citation type="journal article" date="2024" name="Toxins">
        <title>Genome Sequence Analysis of Native Xenorhabdus Strains Isolated from Entomopathogenic Nematodes in Argentina.</title>
        <authorList>
            <person name="Palma L."/>
            <person name="Frizzo L."/>
            <person name="Kaiser S."/>
            <person name="Berry C."/>
            <person name="Caballero P."/>
            <person name="Bode H.B."/>
            <person name="Del Valle E.E."/>
        </authorList>
    </citation>
    <scope>NUCLEOTIDE SEQUENCE</scope>
    <source>
        <strain evidence="1">M</strain>
    </source>
</reference>
<dbReference type="Gene3D" id="3.10.450.50">
    <property type="match status" value="1"/>
</dbReference>
<evidence type="ECO:0008006" key="2">
    <source>
        <dbReference type="Google" id="ProtNLM"/>
    </source>
</evidence>
<dbReference type="AlphaFoldDB" id="A0AAW3YSQ1"/>
<dbReference type="EMBL" id="JACXBF010000258">
    <property type="protein sequence ID" value="MBD2801113.1"/>
    <property type="molecule type" value="Genomic_DNA"/>
</dbReference>
<proteinExistence type="predicted"/>
<sequence length="133" mass="15168">MKSEKEIIAHRSVIELPQWIEKVFTGHADYPSALEKLLNSFTPDFRMVTMAGQDIGFAGVENLFSNNIGARPQLRINIDACETLAESAESVICRYRETQHNEGTSLIRWSLVIIDIHEGKPLWRYLHETAIVE</sequence>
<reference evidence="1" key="1">
    <citation type="submission" date="2020-09" db="EMBL/GenBank/DDBJ databases">
        <authorList>
            <person name="Palma L."/>
            <person name="Caballero P."/>
            <person name="Berry C."/>
            <person name="Del Valle E."/>
        </authorList>
    </citation>
    <scope>NUCLEOTIDE SEQUENCE</scope>
    <source>
        <strain evidence="1">M</strain>
    </source>
</reference>
<evidence type="ECO:0000313" key="1">
    <source>
        <dbReference type="EMBL" id="MBD2801113.1"/>
    </source>
</evidence>
<dbReference type="GeneID" id="97126593"/>
<comment type="caution">
    <text evidence="1">The sequence shown here is derived from an EMBL/GenBank/DDBJ whole genome shotgun (WGS) entry which is preliminary data.</text>
</comment>
<gene>
    <name evidence="1" type="ORF">ID854_11765</name>
</gene>
<dbReference type="InterPro" id="IPR032710">
    <property type="entry name" value="NTF2-like_dom_sf"/>
</dbReference>